<dbReference type="Proteomes" id="UP001165960">
    <property type="component" value="Unassembled WGS sequence"/>
</dbReference>
<comment type="caution">
    <text evidence="1">The sequence shown here is derived from an EMBL/GenBank/DDBJ whole genome shotgun (WGS) entry which is preliminary data.</text>
</comment>
<evidence type="ECO:0000313" key="2">
    <source>
        <dbReference type="Proteomes" id="UP001165960"/>
    </source>
</evidence>
<reference evidence="1" key="1">
    <citation type="submission" date="2022-04" db="EMBL/GenBank/DDBJ databases">
        <title>Genome of the entomopathogenic fungus Entomophthora muscae.</title>
        <authorList>
            <person name="Elya C."/>
            <person name="Lovett B.R."/>
            <person name="Lee E."/>
            <person name="Macias A.M."/>
            <person name="Hajek A.E."/>
            <person name="De Bivort B.L."/>
            <person name="Kasson M.T."/>
            <person name="De Fine Licht H.H."/>
            <person name="Stajich J.E."/>
        </authorList>
    </citation>
    <scope>NUCLEOTIDE SEQUENCE</scope>
    <source>
        <strain evidence="1">Berkeley</strain>
    </source>
</reference>
<protein>
    <submittedName>
        <fullName evidence="1">Uncharacterized protein</fullName>
    </submittedName>
</protein>
<keyword evidence="2" id="KW-1185">Reference proteome</keyword>
<proteinExistence type="predicted"/>
<evidence type="ECO:0000313" key="1">
    <source>
        <dbReference type="EMBL" id="KAJ9053555.1"/>
    </source>
</evidence>
<dbReference type="EMBL" id="QTSX02006508">
    <property type="protein sequence ID" value="KAJ9053555.1"/>
    <property type="molecule type" value="Genomic_DNA"/>
</dbReference>
<accession>A0ACC2RTZ8</accession>
<organism evidence="1 2">
    <name type="scientific">Entomophthora muscae</name>
    <dbReference type="NCBI Taxonomy" id="34485"/>
    <lineage>
        <taxon>Eukaryota</taxon>
        <taxon>Fungi</taxon>
        <taxon>Fungi incertae sedis</taxon>
        <taxon>Zoopagomycota</taxon>
        <taxon>Entomophthoromycotina</taxon>
        <taxon>Entomophthoromycetes</taxon>
        <taxon>Entomophthorales</taxon>
        <taxon>Entomophthoraceae</taxon>
        <taxon>Entomophthora</taxon>
    </lineage>
</organism>
<name>A0ACC2RTZ8_9FUNG</name>
<sequence>MEFDDISSDFSIDFEELNAIKVDHEELKRKREADLNPTDFPPGNSKHVVENSLPHKKLCSAQPAPTPVTNIAPAPAALDLNDVDFSDDFSDDCFIIDGSLKNKQPLASSSSMPGKTKNFPFYQNLGTKLQTPASSLHAAFQFPKPPPSASNTSTANGIPASKSAPLVIDCDAFFDDLDDEDFEMIIDTKTTSQKTTTNPFFSVGLGARQNSFTANREPSNLSAPGGKPTSNLPAKPKAQAVQKTLLNFGYDNSRPPAESGTNKGAGQLQSDCEPTGVLKKGLTYTGHYKPPRDCYELHYDYVPLLHCPLAVETWVYPTNYPVRDYQFNIVQKALHENTLVSLPTGLGKTFIAAVVMFNFYRWFPKMKVVFTAPTKPLVAQQIEACYNICGITQKDSVELTGAQSQASRVNSWATKRVFYLTPQVLENDLKSGLVNARDVACIVIDEAHRAQKAYSYVNVVKALYKDNPLVRVLALSATPGTTIQNVQSVVTNLNIARIEFRTEDALDIRPYTFDKEVDKIIVPPGPAIEEMATGLKKLIAPYLERLNSKGGYWSKDPDKANVYQLLEARNNFRARSEERGSRESQVAEGEFALCISLLRILELLIKYGFTTFYTKITEWLAESGPDAPKYRQQLARNPMFIELLRKTESIVNSPDYHSNFKSHPKVGHLFQYLKRHFELQETAALDGSQQTKVMIFAQFRETVEEVVATLAPLSPAVRPMAFVGQASTKSGKGLKQKDQIEVISKFKRGGYNVLVCTSIGEEGLDIGEVDLIVCYDSSNSPIRMLQRMGRTGRRRKGRVCMLLTQGKEERSFGTSKSTHKSVLKGIKEGNIQYYNLNPRMLPEGVNPTCVKKHIEIPPYQPISASTKGTSRKSTFHGLTPDQLDHFYEMYGAAIPIVPSLTRYPLQQCHPGLTHRVRHSNRTKTFVEIMRMCDNAVSNCEESLLDTKHILPKTCNPTAPDSSAQTTLPNPTALKPSPENHSLPEKHAHFLEGISLSSLSDDDLLVLSNLPAPPPKIPWSDIDSRIKLIFNRHAALTKRSKEIQTSPFKPATSMSPHQSTDLNAAYQSIYPKNNQQPILQSPTCDAQPETAPPKPDFNMQEELFSDDFLDCSFDFDTITDTLPAPRPVLEDLTTHPHAQIPQHHQKSTTNVKSKLSPPKQAFSVPNDLFSDDFLDNSSLFDTILDALPEPHSNQGRIAIQSPVQTARLSRQSPARRFKVKMTPPKLDSTTPQVRSASHINSPSNSQPSQQEPSLLETPVQVSRRRPRQGPMILSGTPSPQTKLTHKRRKLRAEMENFMDLEAEESGPGGSSEAESNSGDDADDSFVCGDSEIVRECEEEDHESEMPNIYRQSLLSQNNIAEGFYTRPNQFGRQKANLRYVVSNQPPVTNDSQDQDDSFVVDDSEPVGSEEWTDEQEPEALDEDQANARLQSILDIPDTQTDPGTNPILSQTYAEAAAALSASDPPPIPPTWQRHFKP</sequence>
<gene>
    <name evidence="1" type="ORF">DSO57_1023065</name>
</gene>